<feature type="region of interest" description="Disordered" evidence="1">
    <location>
        <begin position="637"/>
        <end position="719"/>
    </location>
</feature>
<evidence type="ECO:0000313" key="2">
    <source>
        <dbReference type="EMBL" id="KAJ7030941.1"/>
    </source>
</evidence>
<organism evidence="2 3">
    <name type="scientific">Mycena alexandri</name>
    <dbReference type="NCBI Taxonomy" id="1745969"/>
    <lineage>
        <taxon>Eukaryota</taxon>
        <taxon>Fungi</taxon>
        <taxon>Dikarya</taxon>
        <taxon>Basidiomycota</taxon>
        <taxon>Agaricomycotina</taxon>
        <taxon>Agaricomycetes</taxon>
        <taxon>Agaricomycetidae</taxon>
        <taxon>Agaricales</taxon>
        <taxon>Marasmiineae</taxon>
        <taxon>Mycenaceae</taxon>
        <taxon>Mycena</taxon>
    </lineage>
</organism>
<evidence type="ECO:0000313" key="3">
    <source>
        <dbReference type="Proteomes" id="UP001218188"/>
    </source>
</evidence>
<name>A0AAD6SPW5_9AGAR</name>
<proteinExistence type="predicted"/>
<evidence type="ECO:0000256" key="1">
    <source>
        <dbReference type="SAM" id="MobiDB-lite"/>
    </source>
</evidence>
<feature type="compositionally biased region" description="Basic and acidic residues" evidence="1">
    <location>
        <begin position="395"/>
        <end position="419"/>
    </location>
</feature>
<sequence length="719" mass="79233">MAGNNAIPLSSAKPTRKRIRRTGKKPGKTSWIHGTKETFFTSRSDEWASAQRMGTAKLGKFYDDVTNLYIQKYGYDMKDEEDLEEDVPDPTDPNAPDPDMGTLSKEEADRRSKISLRVHGDLLAGANMGATQPARMQTWQYYSKHHYEERVKARFEVVWKAELQRAKDLDQPEPHEVKVRGEVTRQAWDKESDKFKALVVAAQNKEYTQMLRAWEMGRAEESSHTAEELNATLKNAALYLQPLADSIQEHFSMNVAIMLCGPIGEHGGAIEVRSVHSGTTAGLNPKKWYNFDPVGYQNAEASMVRFSEKTFSEAERERRRVASASSASNEDMPVGSTSSGGAAAGTHAGPLGARATVLSGGAGDSVERGGVSGLRQSLASTPRALTPDGTPPPPPRDEAAPPPPPRDEAAPPPPPRDEAAAPPPPRETPALPRETPEPEGTPAPVHEAWRRKDMAQWSEELRRAHSAFAMGANWPEDWARLVNEYIDFEAAAGYPDEGPRMGGDGRPSEVGEFLTGGQKWHSPPKIRKLGKLGDKGSYTDNWWMWWRSLQPAEREVVEETGMMTMPMEMAWGKLTKMSGRNGFLQVMASLFWWGLEEFRDGHEDKSGWAAAVGDVEGILYGVLRSGEVQVSTWKKGAAGKKRKATDMEVEEGGRHSKRIAGGKSGETSGRETRGAAGKTALRPKPRPVKRTWANCSETCTRGGFDTESQSTGYNDNELF</sequence>
<dbReference type="Proteomes" id="UP001218188">
    <property type="component" value="Unassembled WGS sequence"/>
</dbReference>
<feature type="region of interest" description="Disordered" evidence="1">
    <location>
        <begin position="80"/>
        <end position="110"/>
    </location>
</feature>
<dbReference type="EMBL" id="JARJCM010000086">
    <property type="protein sequence ID" value="KAJ7030941.1"/>
    <property type="molecule type" value="Genomic_DNA"/>
</dbReference>
<feature type="compositionally biased region" description="Polar residues" evidence="1">
    <location>
        <begin position="706"/>
        <end position="719"/>
    </location>
</feature>
<accession>A0AAD6SPW5</accession>
<dbReference type="AlphaFoldDB" id="A0AAD6SPW5"/>
<gene>
    <name evidence="2" type="ORF">C8F04DRAFT_1263440</name>
</gene>
<feature type="region of interest" description="Disordered" evidence="1">
    <location>
        <begin position="377"/>
        <end position="449"/>
    </location>
</feature>
<feature type="compositionally biased region" description="Acidic residues" evidence="1">
    <location>
        <begin position="80"/>
        <end position="89"/>
    </location>
</feature>
<comment type="caution">
    <text evidence="2">The sequence shown here is derived from an EMBL/GenBank/DDBJ whole genome shotgun (WGS) entry which is preliminary data.</text>
</comment>
<feature type="region of interest" description="Disordered" evidence="1">
    <location>
        <begin position="317"/>
        <end position="348"/>
    </location>
</feature>
<feature type="compositionally biased region" description="Basic residues" evidence="1">
    <location>
        <begin position="14"/>
        <end position="27"/>
    </location>
</feature>
<feature type="compositionally biased region" description="Low complexity" evidence="1">
    <location>
        <begin position="322"/>
        <end position="348"/>
    </location>
</feature>
<keyword evidence="3" id="KW-1185">Reference proteome</keyword>
<protein>
    <submittedName>
        <fullName evidence="2">Uncharacterized protein</fullName>
    </submittedName>
</protein>
<feature type="region of interest" description="Disordered" evidence="1">
    <location>
        <begin position="1"/>
        <end position="32"/>
    </location>
</feature>
<reference evidence="2" key="1">
    <citation type="submission" date="2023-03" db="EMBL/GenBank/DDBJ databases">
        <title>Massive genome expansion in bonnet fungi (Mycena s.s.) driven by repeated elements and novel gene families across ecological guilds.</title>
        <authorList>
            <consortium name="Lawrence Berkeley National Laboratory"/>
            <person name="Harder C.B."/>
            <person name="Miyauchi S."/>
            <person name="Viragh M."/>
            <person name="Kuo A."/>
            <person name="Thoen E."/>
            <person name="Andreopoulos B."/>
            <person name="Lu D."/>
            <person name="Skrede I."/>
            <person name="Drula E."/>
            <person name="Henrissat B."/>
            <person name="Morin E."/>
            <person name="Kohler A."/>
            <person name="Barry K."/>
            <person name="LaButti K."/>
            <person name="Morin E."/>
            <person name="Salamov A."/>
            <person name="Lipzen A."/>
            <person name="Mereny Z."/>
            <person name="Hegedus B."/>
            <person name="Baldrian P."/>
            <person name="Stursova M."/>
            <person name="Weitz H."/>
            <person name="Taylor A."/>
            <person name="Grigoriev I.V."/>
            <person name="Nagy L.G."/>
            <person name="Martin F."/>
            <person name="Kauserud H."/>
        </authorList>
    </citation>
    <scope>NUCLEOTIDE SEQUENCE</scope>
    <source>
        <strain evidence="2">CBHHK200</strain>
    </source>
</reference>